<dbReference type="PANTHER" id="PTHR30408">
    <property type="entry name" value="TYPE-1 RESTRICTION ENZYME ECOKI SPECIFICITY PROTEIN"/>
    <property type="match status" value="1"/>
</dbReference>
<evidence type="ECO:0000256" key="2">
    <source>
        <dbReference type="ARBA" id="ARBA00023125"/>
    </source>
</evidence>
<dbReference type="GO" id="GO:0003677">
    <property type="term" value="F:DNA binding"/>
    <property type="evidence" value="ECO:0007669"/>
    <property type="project" value="UniProtKB-KW"/>
</dbReference>
<evidence type="ECO:0008006" key="5">
    <source>
        <dbReference type="Google" id="ProtNLM"/>
    </source>
</evidence>
<dbReference type="InterPro" id="IPR052021">
    <property type="entry name" value="Type-I_RS_S_subunit"/>
</dbReference>
<dbReference type="Gene3D" id="3.90.220.20">
    <property type="entry name" value="DNA methylase specificity domains"/>
    <property type="match status" value="1"/>
</dbReference>
<gene>
    <name evidence="3" type="ORF">CKO25_00775</name>
</gene>
<organism evidence="3 4">
    <name type="scientific">Thiocapsa imhoffii</name>
    <dbReference type="NCBI Taxonomy" id="382777"/>
    <lineage>
        <taxon>Bacteria</taxon>
        <taxon>Pseudomonadati</taxon>
        <taxon>Pseudomonadota</taxon>
        <taxon>Gammaproteobacteria</taxon>
        <taxon>Chromatiales</taxon>
        <taxon>Chromatiaceae</taxon>
        <taxon>Thiocapsa</taxon>
    </lineage>
</organism>
<reference evidence="3 4" key="1">
    <citation type="journal article" date="2020" name="Microorganisms">
        <title>Osmotic Adaptation and Compatible Solute Biosynthesis of Phototrophic Bacteria as Revealed from Genome Analyses.</title>
        <authorList>
            <person name="Imhoff J.F."/>
            <person name="Rahn T."/>
            <person name="Kunzel S."/>
            <person name="Keller A."/>
            <person name="Neulinger S.C."/>
        </authorList>
    </citation>
    <scope>NUCLEOTIDE SEQUENCE [LARGE SCALE GENOMIC DNA]</scope>
    <source>
        <strain evidence="3 4">DSM 21303</strain>
    </source>
</reference>
<dbReference type="EMBL" id="NRSD01000001">
    <property type="protein sequence ID" value="MBK1643210.1"/>
    <property type="molecule type" value="Genomic_DNA"/>
</dbReference>
<dbReference type="InterPro" id="IPR044946">
    <property type="entry name" value="Restrct_endonuc_typeI_TRD_sf"/>
</dbReference>
<proteinExistence type="predicted"/>
<evidence type="ECO:0000313" key="4">
    <source>
        <dbReference type="Proteomes" id="UP001138802"/>
    </source>
</evidence>
<dbReference type="Proteomes" id="UP001138802">
    <property type="component" value="Unassembled WGS sequence"/>
</dbReference>
<evidence type="ECO:0000256" key="1">
    <source>
        <dbReference type="ARBA" id="ARBA00022747"/>
    </source>
</evidence>
<accession>A0A9X0WEU2</accession>
<dbReference type="SUPFAM" id="SSF116734">
    <property type="entry name" value="DNA methylase specificity domain"/>
    <property type="match status" value="1"/>
</dbReference>
<name>A0A9X0WEU2_9GAMM</name>
<dbReference type="GO" id="GO:0009307">
    <property type="term" value="P:DNA restriction-modification system"/>
    <property type="evidence" value="ECO:0007669"/>
    <property type="project" value="UniProtKB-KW"/>
</dbReference>
<keyword evidence="1" id="KW-0680">Restriction system</keyword>
<evidence type="ECO:0000313" key="3">
    <source>
        <dbReference type="EMBL" id="MBK1643210.1"/>
    </source>
</evidence>
<dbReference type="PANTHER" id="PTHR30408:SF12">
    <property type="entry name" value="TYPE I RESTRICTION ENZYME MJAVIII SPECIFICITY SUBUNIT"/>
    <property type="match status" value="1"/>
</dbReference>
<dbReference type="AlphaFoldDB" id="A0A9X0WEU2"/>
<keyword evidence="2" id="KW-0238">DNA-binding</keyword>
<comment type="caution">
    <text evidence="3">The sequence shown here is derived from an EMBL/GenBank/DDBJ whole genome shotgun (WGS) entry which is preliminary data.</text>
</comment>
<sequence>MRTHTNWVDVSALEGRLDSRYDSATATASRARVRSYGATKRLGNLCKQLDCGPFGSALTEDEHDRAGDVVLVQPTDITSPLFTSAPGWRISRATQQAKSLKPYPASTLLFARVGIYPHTGVLPSHLAGSTISSKIIAAVVNEEKVDPYFLHSFLRSQLGQTILISMQKVTAQPTLGTSDLALLEVPYPDPVIQRAIGNKVRKAERLRETGERALRRAESTIDGLKGTFSRSKQRTSWLDSDGLQFARLDAEFYQPHFLAADAWIESHPTESLASLMLSGSYGVLPDSADYGPATCASFGPSTLGISTLRRRTPFEFHGPTPTRRAL</sequence>
<keyword evidence="4" id="KW-1185">Reference proteome</keyword>
<protein>
    <recommendedName>
        <fullName evidence="5">Type I restriction modification DNA specificity domain-containing protein</fullName>
    </recommendedName>
</protein>